<dbReference type="Proteomes" id="UP000813462">
    <property type="component" value="Unassembled WGS sequence"/>
</dbReference>
<feature type="compositionally biased region" description="Polar residues" evidence="4">
    <location>
        <begin position="51"/>
        <end position="61"/>
    </location>
</feature>
<evidence type="ECO:0000256" key="2">
    <source>
        <dbReference type="ARBA" id="ARBA00023242"/>
    </source>
</evidence>
<comment type="caution">
    <text evidence="6">The sequence shown here is derived from an EMBL/GenBank/DDBJ whole genome shotgun (WGS) entry which is preliminary data.</text>
</comment>
<dbReference type="PANTHER" id="PTHR31319:SF103">
    <property type="entry name" value="CCT MOTIF FAMILY PROTEIN"/>
    <property type="match status" value="1"/>
</dbReference>
<comment type="subcellular location">
    <subcellularLocation>
        <location evidence="1 3">Nucleus</location>
    </subcellularLocation>
</comment>
<keyword evidence="2 3" id="KW-0539">Nucleus</keyword>
<name>A0A978UGG8_ZIZJJ</name>
<dbReference type="GO" id="GO:0005634">
    <property type="term" value="C:nucleus"/>
    <property type="evidence" value="ECO:0007669"/>
    <property type="project" value="UniProtKB-SubCell"/>
</dbReference>
<reference evidence="6" key="1">
    <citation type="journal article" date="2021" name="Front. Plant Sci.">
        <title>Chromosome-Scale Genome Assembly for Chinese Sour Jujube and Insights Into Its Genome Evolution and Domestication Signature.</title>
        <authorList>
            <person name="Shen L.-Y."/>
            <person name="Luo H."/>
            <person name="Wang X.-L."/>
            <person name="Wang X.-M."/>
            <person name="Qiu X.-J."/>
            <person name="Liu H."/>
            <person name="Zhou S.-S."/>
            <person name="Jia K.-H."/>
            <person name="Nie S."/>
            <person name="Bao Y.-T."/>
            <person name="Zhang R.-G."/>
            <person name="Yun Q.-Z."/>
            <person name="Chai Y.-H."/>
            <person name="Lu J.-Y."/>
            <person name="Li Y."/>
            <person name="Zhao S.-W."/>
            <person name="Mao J.-F."/>
            <person name="Jia S.-G."/>
            <person name="Mao Y.-M."/>
        </authorList>
    </citation>
    <scope>NUCLEOTIDE SEQUENCE</scope>
    <source>
        <strain evidence="6">AT0</strain>
        <tissue evidence="6">Leaf</tissue>
    </source>
</reference>
<dbReference type="GO" id="GO:0003700">
    <property type="term" value="F:DNA-binding transcription factor activity"/>
    <property type="evidence" value="ECO:0007669"/>
    <property type="project" value="TreeGrafter"/>
</dbReference>
<feature type="region of interest" description="Disordered" evidence="4">
    <location>
        <begin position="239"/>
        <end position="258"/>
    </location>
</feature>
<accession>A0A978UGG8</accession>
<evidence type="ECO:0000256" key="3">
    <source>
        <dbReference type="PROSITE-ProRule" id="PRU00357"/>
    </source>
</evidence>
<dbReference type="EMBL" id="JAEACU010000011">
    <property type="protein sequence ID" value="KAH7513899.1"/>
    <property type="molecule type" value="Genomic_DNA"/>
</dbReference>
<dbReference type="PROSITE" id="PS51017">
    <property type="entry name" value="CCT"/>
    <property type="match status" value="1"/>
</dbReference>
<feature type="domain" description="CCT" evidence="5">
    <location>
        <begin position="199"/>
        <end position="241"/>
    </location>
</feature>
<evidence type="ECO:0000313" key="6">
    <source>
        <dbReference type="EMBL" id="KAH7513899.1"/>
    </source>
</evidence>
<evidence type="ECO:0000256" key="1">
    <source>
        <dbReference type="ARBA" id="ARBA00004123"/>
    </source>
</evidence>
<gene>
    <name evidence="6" type="ORF">FEM48_Zijuj11G0031700</name>
</gene>
<dbReference type="Pfam" id="PF06203">
    <property type="entry name" value="CCT"/>
    <property type="match status" value="1"/>
</dbReference>
<dbReference type="GO" id="GO:0009909">
    <property type="term" value="P:regulation of flower development"/>
    <property type="evidence" value="ECO:0007669"/>
    <property type="project" value="InterPro"/>
</dbReference>
<organism evidence="6 7">
    <name type="scientific">Ziziphus jujuba var. spinosa</name>
    <dbReference type="NCBI Taxonomy" id="714518"/>
    <lineage>
        <taxon>Eukaryota</taxon>
        <taxon>Viridiplantae</taxon>
        <taxon>Streptophyta</taxon>
        <taxon>Embryophyta</taxon>
        <taxon>Tracheophyta</taxon>
        <taxon>Spermatophyta</taxon>
        <taxon>Magnoliopsida</taxon>
        <taxon>eudicotyledons</taxon>
        <taxon>Gunneridae</taxon>
        <taxon>Pentapetalae</taxon>
        <taxon>rosids</taxon>
        <taxon>fabids</taxon>
        <taxon>Rosales</taxon>
        <taxon>Rhamnaceae</taxon>
        <taxon>Paliureae</taxon>
        <taxon>Ziziphus</taxon>
    </lineage>
</organism>
<feature type="compositionally biased region" description="Low complexity" evidence="4">
    <location>
        <begin position="71"/>
        <end position="88"/>
    </location>
</feature>
<evidence type="ECO:0000313" key="7">
    <source>
        <dbReference type="Proteomes" id="UP000813462"/>
    </source>
</evidence>
<evidence type="ECO:0000259" key="5">
    <source>
        <dbReference type="PROSITE" id="PS51017"/>
    </source>
</evidence>
<dbReference type="PANTHER" id="PTHR31319">
    <property type="entry name" value="ZINC FINGER PROTEIN CONSTANS-LIKE 4"/>
    <property type="match status" value="1"/>
</dbReference>
<dbReference type="AlphaFoldDB" id="A0A978UGG8"/>
<dbReference type="InterPro" id="IPR010402">
    <property type="entry name" value="CCT_domain"/>
</dbReference>
<sequence length="280" mass="31164">MASDLFVFDSSFYQHSSSDAVSSEADFLFAEDQFSPFSDSAIDILQALSDHPTTQPNQNRNPVDESHSLDQISSGFLSSSPPSQQLESLSLCQNKTTTTQFQPLENNNSNLGNGYGNFSVLDALQVKDEECQMGFENAYDTHHQQFGPHSYSGGDAENVAKMMQRSYSSNCFDGKPGFVFQPRFDTLMESPNFQNQALSSPENSFLAGQMRRVCSTGDLQYACRKTLADNRPRIRGRFARNDETGEMEGLHEEEEDNGTVGTGQFMNSCYGAPQFQYHGF</sequence>
<evidence type="ECO:0000256" key="4">
    <source>
        <dbReference type="SAM" id="MobiDB-lite"/>
    </source>
</evidence>
<feature type="region of interest" description="Disordered" evidence="4">
    <location>
        <begin position="51"/>
        <end position="88"/>
    </location>
</feature>
<dbReference type="InterPro" id="IPR045281">
    <property type="entry name" value="CONSTANS-like"/>
</dbReference>
<protein>
    <recommendedName>
        <fullName evidence="5">CCT domain-containing protein</fullName>
    </recommendedName>
</protein>
<proteinExistence type="predicted"/>